<keyword evidence="9 13" id="KW-1133">Transmembrane helix</keyword>
<evidence type="ECO:0000256" key="1">
    <source>
        <dbReference type="ARBA" id="ARBA00004651"/>
    </source>
</evidence>
<keyword evidence="8 13" id="KW-0653">Protein transport</keyword>
<dbReference type="NCBIfam" id="TIGR00328">
    <property type="entry name" value="flhB"/>
    <property type="match status" value="1"/>
</dbReference>
<dbReference type="PRINTS" id="PR00950">
    <property type="entry name" value="TYPE3IMSPROT"/>
</dbReference>
<dbReference type="SUPFAM" id="SSF160544">
    <property type="entry name" value="EscU C-terminal domain-like"/>
    <property type="match status" value="1"/>
</dbReference>
<feature type="transmembrane region" description="Helical" evidence="13">
    <location>
        <begin position="149"/>
        <end position="168"/>
    </location>
</feature>
<evidence type="ECO:0000256" key="3">
    <source>
        <dbReference type="ARBA" id="ARBA00021622"/>
    </source>
</evidence>
<keyword evidence="4 13" id="KW-0813">Transport</keyword>
<proteinExistence type="inferred from homology"/>
<evidence type="ECO:0000256" key="10">
    <source>
        <dbReference type="ARBA" id="ARBA00023136"/>
    </source>
</evidence>
<dbReference type="RefSeq" id="WP_072149572.1">
    <property type="nucleotide sequence ID" value="NZ_CZVU01000002.1"/>
</dbReference>
<dbReference type="GO" id="GO:0005886">
    <property type="term" value="C:plasma membrane"/>
    <property type="evidence" value="ECO:0007669"/>
    <property type="project" value="UniProtKB-SubCell"/>
</dbReference>
<evidence type="ECO:0000256" key="6">
    <source>
        <dbReference type="ARBA" id="ARBA00022692"/>
    </source>
</evidence>
<keyword evidence="14" id="KW-0969">Cilium</keyword>
<evidence type="ECO:0000313" key="14">
    <source>
        <dbReference type="EMBL" id="CUS96195.1"/>
    </source>
</evidence>
<keyword evidence="6 13" id="KW-0812">Transmembrane</keyword>
<dbReference type="EMBL" id="CZVU01000002">
    <property type="protein sequence ID" value="CUS96195.1"/>
    <property type="molecule type" value="Genomic_DNA"/>
</dbReference>
<dbReference type="OrthoDB" id="9807950at2"/>
<evidence type="ECO:0000256" key="9">
    <source>
        <dbReference type="ARBA" id="ARBA00022989"/>
    </source>
</evidence>
<evidence type="ECO:0000256" key="12">
    <source>
        <dbReference type="ARBA" id="ARBA00025078"/>
    </source>
</evidence>
<dbReference type="GO" id="GO:0009306">
    <property type="term" value="P:protein secretion"/>
    <property type="evidence" value="ECO:0007669"/>
    <property type="project" value="InterPro"/>
</dbReference>
<feature type="transmembrane region" description="Helical" evidence="13">
    <location>
        <begin position="83"/>
        <end position="109"/>
    </location>
</feature>
<name>A0A656D2E3_KRYT1</name>
<evidence type="ECO:0000256" key="13">
    <source>
        <dbReference type="RuleBase" id="RU364091"/>
    </source>
</evidence>
<comment type="subcellular location">
    <subcellularLocation>
        <location evidence="1">Cell membrane</location>
        <topology evidence="1">Multi-pass membrane protein</topology>
    </subcellularLocation>
</comment>
<evidence type="ECO:0000256" key="8">
    <source>
        <dbReference type="ARBA" id="ARBA00022927"/>
    </source>
</evidence>
<keyword evidence="15" id="KW-1185">Reference proteome</keyword>
<evidence type="ECO:0000256" key="7">
    <source>
        <dbReference type="ARBA" id="ARBA00022795"/>
    </source>
</evidence>
<protein>
    <recommendedName>
        <fullName evidence="3 13">Flagellar biosynthetic protein FlhB</fullName>
    </recommendedName>
</protein>
<organism evidence="14 15">
    <name type="scientific">Kryptobacter tengchongensis</name>
    <dbReference type="NCBI Taxonomy" id="1643429"/>
    <lineage>
        <taxon>Bacteria</taxon>
        <taxon>Pseudomonadati</taxon>
        <taxon>Candidatus Kryptoniota</taxon>
        <taxon>Candidatus Kryptobacter</taxon>
    </lineage>
</organism>
<dbReference type="AlphaFoldDB" id="A0A656D2E3"/>
<gene>
    <name evidence="13" type="primary">flhB</name>
    <name evidence="14" type="ORF">JGI24_00066</name>
</gene>
<dbReference type="FunFam" id="3.40.1690.10:FF:000001">
    <property type="entry name" value="Flagellar biosynthetic protein FlhB"/>
    <property type="match status" value="1"/>
</dbReference>
<sequence>MAEEFQERTEQATPKRREDVRKKGKIAKSYEFNSAIVILVSILVLYFGGSHGYQKISNLTRFVFSNLHLIEISKDNVQKYVTFFFSFFSLNFLPFLIFLMAIGVGANIIQSGYIFTLEPLKFNFDRLNPINGIKRILFSRRSLFELGKGFLKIGVIGLTSYFVLRGVIDDVIVLMDSDVNKIFNLMSSLAFSLLLKTGMLYFLLAIFDLAFQRWEYERELRMTRQEIKEEMKELEGDPLVKLRIRRRQREIVKMRMMQNVPKADVVITNPTHIAIGLKYEPEKMNAPKVVAKGMNLIAEKIKEIAKRHGIPIVEDKPLAQALYKLVEIDEEIPPQLYKAVAKVLAYVFNLKKKNFKSVV</sequence>
<dbReference type="Proteomes" id="UP000243065">
    <property type="component" value="Unassembled WGS sequence"/>
</dbReference>
<evidence type="ECO:0000256" key="11">
    <source>
        <dbReference type="ARBA" id="ARBA00023225"/>
    </source>
</evidence>
<feature type="transmembrane region" description="Helical" evidence="13">
    <location>
        <begin position="188"/>
        <end position="211"/>
    </location>
</feature>
<reference evidence="14 15" key="1">
    <citation type="submission" date="2015-11" db="EMBL/GenBank/DDBJ databases">
        <authorList>
            <person name="Varghese N."/>
        </authorList>
    </citation>
    <scope>NUCLEOTIDE SEQUENCE [LARGE SCALE GENOMIC DNA]</scope>
    <source>
        <strain evidence="14 15">JGI-24</strain>
    </source>
</reference>
<dbReference type="InterPro" id="IPR006136">
    <property type="entry name" value="FlhB"/>
</dbReference>
<dbReference type="InterPro" id="IPR006135">
    <property type="entry name" value="T3SS_substrate_exporter"/>
</dbReference>
<keyword evidence="5 13" id="KW-1003">Cell membrane</keyword>
<dbReference type="Pfam" id="PF01312">
    <property type="entry name" value="Bac_export_2"/>
    <property type="match status" value="1"/>
</dbReference>
<evidence type="ECO:0000256" key="5">
    <source>
        <dbReference type="ARBA" id="ARBA00022475"/>
    </source>
</evidence>
<dbReference type="PANTHER" id="PTHR30531:SF12">
    <property type="entry name" value="FLAGELLAR BIOSYNTHETIC PROTEIN FLHB"/>
    <property type="match status" value="1"/>
</dbReference>
<comment type="function">
    <text evidence="12 13">Required for formation of the rod structure in the basal body of the flagellar apparatus. Together with FliI and FliH, may constitute the export apparatus of flagellin.</text>
</comment>
<dbReference type="Gene3D" id="6.10.250.2080">
    <property type="match status" value="1"/>
</dbReference>
<evidence type="ECO:0000313" key="15">
    <source>
        <dbReference type="Proteomes" id="UP000243065"/>
    </source>
</evidence>
<keyword evidence="14" id="KW-0966">Cell projection</keyword>
<keyword evidence="10 13" id="KW-0472">Membrane</keyword>
<dbReference type="InterPro" id="IPR029025">
    <property type="entry name" value="T3SS_substrate_exporter_C"/>
</dbReference>
<dbReference type="GO" id="GO:0044780">
    <property type="term" value="P:bacterial-type flagellum assembly"/>
    <property type="evidence" value="ECO:0007669"/>
    <property type="project" value="InterPro"/>
</dbReference>
<comment type="similarity">
    <text evidence="2 13">Belongs to the type III secretion exporter family.</text>
</comment>
<keyword evidence="11 13" id="KW-1006">Bacterial flagellum protein export</keyword>
<dbReference type="PANTHER" id="PTHR30531">
    <property type="entry name" value="FLAGELLAR BIOSYNTHETIC PROTEIN FLHB"/>
    <property type="match status" value="1"/>
</dbReference>
<feature type="transmembrane region" description="Helical" evidence="13">
    <location>
        <begin position="30"/>
        <end position="49"/>
    </location>
</feature>
<keyword evidence="14" id="KW-0282">Flagellum</keyword>
<keyword evidence="7 13" id="KW-1005">Bacterial flagellum biogenesis</keyword>
<accession>A0A656D2E3</accession>
<evidence type="ECO:0000256" key="4">
    <source>
        <dbReference type="ARBA" id="ARBA00022448"/>
    </source>
</evidence>
<dbReference type="Gene3D" id="3.40.1690.10">
    <property type="entry name" value="secretion proteins EscU"/>
    <property type="match status" value="1"/>
</dbReference>
<evidence type="ECO:0000256" key="2">
    <source>
        <dbReference type="ARBA" id="ARBA00010690"/>
    </source>
</evidence>